<sequence>MRRERSGLSVACKSKAHAAGMPVMTCDKVPVVGSMMDSVGARDRVEWGSAEMQRCIVDSSTNDPLTWGRDSSLIGPGRDTVRRECFADDNSESDKVAFPIDNVQVGRRRNPMAHMGRAGAMGRDKRIHHKQGRWTVVKVDREMAKEEAPPDGRVAASLMPTLACTAHV</sequence>
<dbReference type="Proteomes" id="UP000193411">
    <property type="component" value="Unassembled WGS sequence"/>
</dbReference>
<keyword evidence="2" id="KW-1185">Reference proteome</keyword>
<evidence type="ECO:0000313" key="2">
    <source>
        <dbReference type="Proteomes" id="UP000193411"/>
    </source>
</evidence>
<comment type="caution">
    <text evidence="1">The sequence shown here is derived from an EMBL/GenBank/DDBJ whole genome shotgun (WGS) entry which is preliminary data.</text>
</comment>
<organism evidence="1 2">
    <name type="scientific">Catenaria anguillulae PL171</name>
    <dbReference type="NCBI Taxonomy" id="765915"/>
    <lineage>
        <taxon>Eukaryota</taxon>
        <taxon>Fungi</taxon>
        <taxon>Fungi incertae sedis</taxon>
        <taxon>Blastocladiomycota</taxon>
        <taxon>Blastocladiomycetes</taxon>
        <taxon>Blastocladiales</taxon>
        <taxon>Catenariaceae</taxon>
        <taxon>Catenaria</taxon>
    </lineage>
</organism>
<dbReference type="EMBL" id="MCFL01000004">
    <property type="protein sequence ID" value="ORZ40014.1"/>
    <property type="molecule type" value="Genomic_DNA"/>
</dbReference>
<reference evidence="1 2" key="1">
    <citation type="submission" date="2016-07" db="EMBL/GenBank/DDBJ databases">
        <title>Pervasive Adenine N6-methylation of Active Genes in Fungi.</title>
        <authorList>
            <consortium name="DOE Joint Genome Institute"/>
            <person name="Mondo S.J."/>
            <person name="Dannebaum R.O."/>
            <person name="Kuo R.C."/>
            <person name="Labutti K."/>
            <person name="Haridas S."/>
            <person name="Kuo A."/>
            <person name="Salamov A."/>
            <person name="Ahrendt S.R."/>
            <person name="Lipzen A."/>
            <person name="Sullivan W."/>
            <person name="Andreopoulos W.B."/>
            <person name="Clum A."/>
            <person name="Lindquist E."/>
            <person name="Daum C."/>
            <person name="Ramamoorthy G.K."/>
            <person name="Gryganskyi A."/>
            <person name="Culley D."/>
            <person name="Magnuson J.K."/>
            <person name="James T.Y."/>
            <person name="O'Malley M.A."/>
            <person name="Stajich J.E."/>
            <person name="Spatafora J.W."/>
            <person name="Visel A."/>
            <person name="Grigoriev I.V."/>
        </authorList>
    </citation>
    <scope>NUCLEOTIDE SEQUENCE [LARGE SCALE GENOMIC DNA]</scope>
    <source>
        <strain evidence="1 2">PL171</strain>
    </source>
</reference>
<protein>
    <submittedName>
        <fullName evidence="1">Uncharacterized protein</fullName>
    </submittedName>
</protein>
<name>A0A1Y2I1D7_9FUNG</name>
<evidence type="ECO:0000313" key="1">
    <source>
        <dbReference type="EMBL" id="ORZ40014.1"/>
    </source>
</evidence>
<proteinExistence type="predicted"/>
<accession>A0A1Y2I1D7</accession>
<dbReference type="AlphaFoldDB" id="A0A1Y2I1D7"/>
<gene>
    <name evidence="1" type="ORF">BCR44DRAFT_1426093</name>
</gene>